<dbReference type="GO" id="GO:0004252">
    <property type="term" value="F:serine-type endopeptidase activity"/>
    <property type="evidence" value="ECO:0007669"/>
    <property type="project" value="TreeGrafter"/>
</dbReference>
<comment type="caution">
    <text evidence="9">The sequence shown here is derived from an EMBL/GenBank/DDBJ whole genome shotgun (WGS) entry which is preliminary data.</text>
</comment>
<dbReference type="InterPro" id="IPR002469">
    <property type="entry name" value="Peptidase_S9B_N"/>
</dbReference>
<feature type="domain" description="Peptidase S9 prolyl oligopeptidase catalytic" evidence="7">
    <location>
        <begin position="474"/>
        <end position="685"/>
    </location>
</feature>
<dbReference type="InterPro" id="IPR001375">
    <property type="entry name" value="Peptidase_S9_cat"/>
</dbReference>
<evidence type="ECO:0000256" key="3">
    <source>
        <dbReference type="ARBA" id="ARBA00022729"/>
    </source>
</evidence>
<name>A0A495J0J4_9SPHI</name>
<dbReference type="Gene3D" id="2.120.10.30">
    <property type="entry name" value="TolB, C-terminal domain"/>
    <property type="match status" value="2"/>
</dbReference>
<evidence type="ECO:0000256" key="2">
    <source>
        <dbReference type="ARBA" id="ARBA00022670"/>
    </source>
</evidence>
<keyword evidence="2" id="KW-0645">Protease</keyword>
<dbReference type="RefSeq" id="WP_121198046.1">
    <property type="nucleotide sequence ID" value="NZ_RBKU01000001.1"/>
</dbReference>
<proteinExistence type="inferred from homology"/>
<keyword evidence="4" id="KW-0378">Hydrolase</keyword>
<dbReference type="SUPFAM" id="SSF82171">
    <property type="entry name" value="DPP6 N-terminal domain-like"/>
    <property type="match status" value="1"/>
</dbReference>
<evidence type="ECO:0000313" key="9">
    <source>
        <dbReference type="EMBL" id="RKR82447.1"/>
    </source>
</evidence>
<comment type="similarity">
    <text evidence="1">Belongs to the peptidase S9C family.</text>
</comment>
<dbReference type="EMBL" id="RBKU01000001">
    <property type="protein sequence ID" value="RKR82447.1"/>
    <property type="molecule type" value="Genomic_DNA"/>
</dbReference>
<gene>
    <name evidence="9" type="ORF">BDD43_2627</name>
</gene>
<keyword evidence="5" id="KW-0720">Serine protease</keyword>
<feature type="signal peptide" evidence="6">
    <location>
        <begin position="1"/>
        <end position="22"/>
    </location>
</feature>
<dbReference type="InterPro" id="IPR029058">
    <property type="entry name" value="AB_hydrolase_fold"/>
</dbReference>
<evidence type="ECO:0000313" key="10">
    <source>
        <dbReference type="Proteomes" id="UP000268007"/>
    </source>
</evidence>
<dbReference type="Proteomes" id="UP000268007">
    <property type="component" value="Unassembled WGS sequence"/>
</dbReference>
<dbReference type="FunFam" id="3.40.50.1820:FF:000028">
    <property type="entry name" value="S9 family peptidase"/>
    <property type="match status" value="1"/>
</dbReference>
<evidence type="ECO:0000256" key="1">
    <source>
        <dbReference type="ARBA" id="ARBA00010040"/>
    </source>
</evidence>
<keyword evidence="10" id="KW-1185">Reference proteome</keyword>
<feature type="domain" description="Dipeptidylpeptidase IV N-terminal" evidence="8">
    <location>
        <begin position="315"/>
        <end position="413"/>
    </location>
</feature>
<evidence type="ECO:0000259" key="7">
    <source>
        <dbReference type="Pfam" id="PF00326"/>
    </source>
</evidence>
<keyword evidence="3 6" id="KW-0732">Signal</keyword>
<dbReference type="GO" id="GO:0006508">
    <property type="term" value="P:proteolysis"/>
    <property type="evidence" value="ECO:0007669"/>
    <property type="project" value="UniProtKB-KW"/>
</dbReference>
<dbReference type="SUPFAM" id="SSF53474">
    <property type="entry name" value="alpha/beta-Hydrolases"/>
    <property type="match status" value="1"/>
</dbReference>
<dbReference type="InterPro" id="IPR011659">
    <property type="entry name" value="WD40"/>
</dbReference>
<feature type="chain" id="PRO_5019760449" evidence="6">
    <location>
        <begin position="23"/>
        <end position="685"/>
    </location>
</feature>
<reference evidence="9 10" key="1">
    <citation type="submission" date="2018-10" db="EMBL/GenBank/DDBJ databases">
        <title>Genomic Encyclopedia of Archaeal and Bacterial Type Strains, Phase II (KMG-II): from individual species to whole genera.</title>
        <authorList>
            <person name="Goeker M."/>
        </authorList>
    </citation>
    <scope>NUCLEOTIDE SEQUENCE [LARGE SCALE GENOMIC DNA]</scope>
    <source>
        <strain evidence="9 10">DSM 18602</strain>
    </source>
</reference>
<protein>
    <submittedName>
        <fullName evidence="9">Dipeptidyl aminopeptidase/acylaminoacyl peptidase</fullName>
    </submittedName>
</protein>
<evidence type="ECO:0000259" key="8">
    <source>
        <dbReference type="Pfam" id="PF00930"/>
    </source>
</evidence>
<dbReference type="OrthoDB" id="9812921at2"/>
<dbReference type="AlphaFoldDB" id="A0A495J0J4"/>
<dbReference type="Pfam" id="PF07676">
    <property type="entry name" value="PD40"/>
    <property type="match status" value="1"/>
</dbReference>
<dbReference type="PANTHER" id="PTHR42776:SF13">
    <property type="entry name" value="DIPEPTIDYL-PEPTIDASE 5"/>
    <property type="match status" value="1"/>
</dbReference>
<dbReference type="GO" id="GO:0004177">
    <property type="term" value="F:aminopeptidase activity"/>
    <property type="evidence" value="ECO:0007669"/>
    <property type="project" value="UniProtKB-KW"/>
</dbReference>
<dbReference type="PANTHER" id="PTHR42776">
    <property type="entry name" value="SERINE PEPTIDASE S9 FAMILY MEMBER"/>
    <property type="match status" value="1"/>
</dbReference>
<sequence>MKKISILFSLLFLNLTAITATAQNNQKMTPELLWKLGRYGAGVLTPDGNNIIYTVTTYNLANNKGEPNLFSLPVNGGPSQQITNEAGGKDILRFDEATGRITYWYDGRIWQMNSNGTNLAMLTVDQKDDFENIRISPDGKKIIYTRDVQIQKVLGKDKYADLPKANAYVITDLNYRHWDTWANGKFSHIFLADYDNGKISNEKDIMHGEAFDVPQKPSGGLEDLIFSPDSKNIIYVCKKKSGKDYAQSTNTDLYQYNIATDETRNTTQGMNGYDTQPQFNHSGSHMAWLSMKEDGYEADKNDIVIRNLKTGLKVNLTAAWDESINSFCFSKDDSKIYFIAVHNGTEQLFSVDVKVPSATGQSVTQITKGQWDVTSIIGQSGSKLIVTRTDMNHAAEIYSVDLSTGNMQKLSDINDKINNRLIPSKVDERHIKTTDGKDMLAWVIYPPDFDPTKKYPTLLYCQGGPQSALSQFYSFRWNFQLMAAQGYIVIAPNRRGMPGHGVEWNRQISGDWGGQAIQDYLSAIDDIAKEPFVDKERLGCIGASYGGYSVYMLAGVHNGRFKTFIAHDGLFDLKSWYGTTEEIWFANKDIGGNYWDKSNLKAQKSYLKFNPSNYVDKWNTPIMVVQGGKDYRVPNEQGFQAFQAAQLRGIKSKFLFLPDENHWVLKPQNAILWQREFFDWLKETL</sequence>
<evidence type="ECO:0000256" key="5">
    <source>
        <dbReference type="ARBA" id="ARBA00022825"/>
    </source>
</evidence>
<evidence type="ECO:0000256" key="6">
    <source>
        <dbReference type="SAM" id="SignalP"/>
    </source>
</evidence>
<keyword evidence="9" id="KW-0031">Aminopeptidase</keyword>
<dbReference type="InterPro" id="IPR011042">
    <property type="entry name" value="6-blade_b-propeller_TolB-like"/>
</dbReference>
<dbReference type="Pfam" id="PF00930">
    <property type="entry name" value="DPPIV_N"/>
    <property type="match status" value="1"/>
</dbReference>
<organism evidence="9 10">
    <name type="scientific">Mucilaginibacter gracilis</name>
    <dbReference type="NCBI Taxonomy" id="423350"/>
    <lineage>
        <taxon>Bacteria</taxon>
        <taxon>Pseudomonadati</taxon>
        <taxon>Bacteroidota</taxon>
        <taxon>Sphingobacteriia</taxon>
        <taxon>Sphingobacteriales</taxon>
        <taxon>Sphingobacteriaceae</taxon>
        <taxon>Mucilaginibacter</taxon>
    </lineage>
</organism>
<accession>A0A495J0J4</accession>
<evidence type="ECO:0000256" key="4">
    <source>
        <dbReference type="ARBA" id="ARBA00022801"/>
    </source>
</evidence>
<dbReference type="Pfam" id="PF00326">
    <property type="entry name" value="Peptidase_S9"/>
    <property type="match status" value="1"/>
</dbReference>
<dbReference type="Gene3D" id="3.40.50.1820">
    <property type="entry name" value="alpha/beta hydrolase"/>
    <property type="match status" value="1"/>
</dbReference>